<reference evidence="3" key="1">
    <citation type="submission" date="2025-08" db="UniProtKB">
        <authorList>
            <consortium name="RefSeq"/>
        </authorList>
    </citation>
    <scope>IDENTIFICATION</scope>
    <source>
        <tissue evidence="3">Gonads</tissue>
    </source>
</reference>
<dbReference type="Gene3D" id="2.130.10.30">
    <property type="entry name" value="Regulator of chromosome condensation 1/beta-lactamase-inhibitor protein II"/>
    <property type="match status" value="2"/>
</dbReference>
<dbReference type="InterPro" id="IPR000408">
    <property type="entry name" value="Reg_chr_condens"/>
</dbReference>
<gene>
    <name evidence="3" type="primary">LOC115887294</name>
</gene>
<dbReference type="GO" id="GO:0019843">
    <property type="term" value="F:rRNA binding"/>
    <property type="evidence" value="ECO:0007669"/>
    <property type="project" value="TreeGrafter"/>
</dbReference>
<accession>A0A6J2YGI9</accession>
<proteinExistence type="predicted"/>
<dbReference type="InterPro" id="IPR009091">
    <property type="entry name" value="RCC1/BLIP-II"/>
</dbReference>
<evidence type="ECO:0000256" key="1">
    <source>
        <dbReference type="PROSITE-ProRule" id="PRU00235"/>
    </source>
</evidence>
<dbReference type="GO" id="GO:0005085">
    <property type="term" value="F:guanyl-nucleotide exchange factor activity"/>
    <property type="evidence" value="ECO:0007669"/>
    <property type="project" value="TreeGrafter"/>
</dbReference>
<dbReference type="PANTHER" id="PTHR46337:SF1">
    <property type="entry name" value="RCC1-LIKE G EXCHANGING FACTOR-LIKE PROTEIN"/>
    <property type="match status" value="1"/>
</dbReference>
<evidence type="ECO:0000313" key="2">
    <source>
        <dbReference type="Proteomes" id="UP000504635"/>
    </source>
</evidence>
<keyword evidence="2" id="KW-1185">Reference proteome</keyword>
<dbReference type="RefSeq" id="XP_030762547.1">
    <property type="nucleotide sequence ID" value="XM_030906687.1"/>
</dbReference>
<dbReference type="OrthoDB" id="70707at2759"/>
<dbReference type="KEGG" id="soy:115887294"/>
<dbReference type="AlphaFoldDB" id="A0A6J2YGI9"/>
<sequence length="445" mass="49442">MNRINPIQQFHKHIHHLNKQFLRGVKRKYPINPKKADELPVFQYSPSKDTYKRVFTWGNAQTGALGLKGLIDKEVLSLRYPKRMYVGERFEVLSAAAGFGFSIFAIYSETNVKLYGTGLNTDCQIGYHEVRNGHPLEVIFYPQPIHLPFRDPEHSKVLKVVAGRAHTLVLTEEGVFTMGNNSYGQCGRKIIENEDYLRSNFVNHIPDIDGSKICDIEAGQDHSLFLTEDGSVYSCGWGADGQTGLGHYNNTEELAKVRGDIENEKIVKLASRSDFVMAINEKGDAFGWGNTEYGQITLPNNDQQLSNPTHIAMLNPIGKIKSVASGGSFCLALNEKGEVYVWGYGLLGLGPVQLTKKPLKIPETLLGTNDFQPTCKVKDITCGLYHAAAVTNFGDLFTWGRNKDCCLGLGNEKDQHFPLKVSLGGHVTNVYCGIDHTIALCDPFI</sequence>
<feature type="repeat" description="RCC1" evidence="1">
    <location>
        <begin position="112"/>
        <end position="173"/>
    </location>
</feature>
<feature type="repeat" description="RCC1" evidence="1">
    <location>
        <begin position="283"/>
        <end position="336"/>
    </location>
</feature>
<dbReference type="GO" id="GO:0070131">
    <property type="term" value="P:positive regulation of mitochondrial translation"/>
    <property type="evidence" value="ECO:0007669"/>
    <property type="project" value="TreeGrafter"/>
</dbReference>
<dbReference type="PANTHER" id="PTHR46337">
    <property type="entry name" value="RCC1-LIKE G EXCHANGING FACTOR-LIKE PROTEIN"/>
    <property type="match status" value="1"/>
</dbReference>
<feature type="repeat" description="RCC1" evidence="1">
    <location>
        <begin position="394"/>
        <end position="443"/>
    </location>
</feature>
<dbReference type="SUPFAM" id="SSF50985">
    <property type="entry name" value="RCC1/BLIP-II"/>
    <property type="match status" value="1"/>
</dbReference>
<dbReference type="GO" id="GO:0005743">
    <property type="term" value="C:mitochondrial inner membrane"/>
    <property type="evidence" value="ECO:0007669"/>
    <property type="project" value="TreeGrafter"/>
</dbReference>
<dbReference type="PROSITE" id="PS50012">
    <property type="entry name" value="RCC1_3"/>
    <property type="match status" value="6"/>
</dbReference>
<protein>
    <submittedName>
        <fullName evidence="3">RCC1-like G exchanging factor-like protein isoform X1</fullName>
    </submittedName>
</protein>
<dbReference type="Proteomes" id="UP000504635">
    <property type="component" value="Unplaced"/>
</dbReference>
<feature type="repeat" description="RCC1" evidence="1">
    <location>
        <begin position="52"/>
        <end position="108"/>
    </location>
</feature>
<dbReference type="PROSITE" id="PS00626">
    <property type="entry name" value="RCC1_2"/>
    <property type="match status" value="1"/>
</dbReference>
<dbReference type="Pfam" id="PF13540">
    <property type="entry name" value="RCC1_2"/>
    <property type="match status" value="2"/>
</dbReference>
<evidence type="ECO:0000313" key="3">
    <source>
        <dbReference type="RefSeq" id="XP_030762547.1"/>
    </source>
</evidence>
<feature type="repeat" description="RCC1" evidence="1">
    <location>
        <begin position="337"/>
        <end position="393"/>
    </location>
</feature>
<name>A0A6J2YGI9_SITOR</name>
<dbReference type="Pfam" id="PF00415">
    <property type="entry name" value="RCC1"/>
    <property type="match status" value="4"/>
</dbReference>
<organism evidence="2 3">
    <name type="scientific">Sitophilus oryzae</name>
    <name type="common">Rice weevil</name>
    <name type="synonym">Curculio oryzae</name>
    <dbReference type="NCBI Taxonomy" id="7048"/>
    <lineage>
        <taxon>Eukaryota</taxon>
        <taxon>Metazoa</taxon>
        <taxon>Ecdysozoa</taxon>
        <taxon>Arthropoda</taxon>
        <taxon>Hexapoda</taxon>
        <taxon>Insecta</taxon>
        <taxon>Pterygota</taxon>
        <taxon>Neoptera</taxon>
        <taxon>Endopterygota</taxon>
        <taxon>Coleoptera</taxon>
        <taxon>Polyphaga</taxon>
        <taxon>Cucujiformia</taxon>
        <taxon>Curculionidae</taxon>
        <taxon>Dryophthorinae</taxon>
        <taxon>Sitophilus</taxon>
    </lineage>
</organism>
<dbReference type="InParanoid" id="A0A6J2YGI9"/>
<dbReference type="FunCoup" id="A0A6J2YGI9">
    <property type="interactions" value="660"/>
</dbReference>
<dbReference type="GeneID" id="115887294"/>
<dbReference type="PRINTS" id="PR00633">
    <property type="entry name" value="RCCNDNSATION"/>
</dbReference>
<feature type="repeat" description="RCC1" evidence="1">
    <location>
        <begin position="173"/>
        <end position="229"/>
    </location>
</feature>
<dbReference type="InterPro" id="IPR053035">
    <property type="entry name" value="Mitochondrial_GEF_domain"/>
</dbReference>